<evidence type="ECO:0000313" key="3">
    <source>
        <dbReference type="Proteomes" id="UP001432027"/>
    </source>
</evidence>
<organism evidence="2 3">
    <name type="scientific">Pristionchus entomophagus</name>
    <dbReference type="NCBI Taxonomy" id="358040"/>
    <lineage>
        <taxon>Eukaryota</taxon>
        <taxon>Metazoa</taxon>
        <taxon>Ecdysozoa</taxon>
        <taxon>Nematoda</taxon>
        <taxon>Chromadorea</taxon>
        <taxon>Rhabditida</taxon>
        <taxon>Rhabditina</taxon>
        <taxon>Diplogasteromorpha</taxon>
        <taxon>Diplogasteroidea</taxon>
        <taxon>Neodiplogasteridae</taxon>
        <taxon>Pristionchus</taxon>
    </lineage>
</organism>
<dbReference type="Proteomes" id="UP001432027">
    <property type="component" value="Unassembled WGS sequence"/>
</dbReference>
<reference evidence="2" key="1">
    <citation type="submission" date="2023-10" db="EMBL/GenBank/DDBJ databases">
        <title>Genome assembly of Pristionchus species.</title>
        <authorList>
            <person name="Yoshida K."/>
            <person name="Sommer R.J."/>
        </authorList>
    </citation>
    <scope>NUCLEOTIDE SEQUENCE</scope>
    <source>
        <strain evidence="2">RS0144</strain>
    </source>
</reference>
<sequence>IMTPAPGPAPFRANAPVLWSLINAEDEKPFRRPTLPKRRAVQATTRRSPPKRTPKPTQPLLQTTAPVDSHSSAAPACTSAATTPAAAAIHSDPS</sequence>
<dbReference type="EMBL" id="BTSX01000005">
    <property type="protein sequence ID" value="GMS97985.1"/>
    <property type="molecule type" value="Genomic_DNA"/>
</dbReference>
<proteinExistence type="predicted"/>
<feature type="region of interest" description="Disordered" evidence="1">
    <location>
        <begin position="25"/>
        <end position="94"/>
    </location>
</feature>
<comment type="caution">
    <text evidence="2">The sequence shown here is derived from an EMBL/GenBank/DDBJ whole genome shotgun (WGS) entry which is preliminary data.</text>
</comment>
<gene>
    <name evidence="2" type="ORF">PENTCL1PPCAC_20160</name>
</gene>
<keyword evidence="3" id="KW-1185">Reference proteome</keyword>
<accession>A0AAV5TU08</accession>
<feature type="non-terminal residue" evidence="2">
    <location>
        <position position="1"/>
    </location>
</feature>
<name>A0AAV5TU08_9BILA</name>
<evidence type="ECO:0000256" key="1">
    <source>
        <dbReference type="SAM" id="MobiDB-lite"/>
    </source>
</evidence>
<evidence type="ECO:0000313" key="2">
    <source>
        <dbReference type="EMBL" id="GMS97985.1"/>
    </source>
</evidence>
<feature type="compositionally biased region" description="Low complexity" evidence="1">
    <location>
        <begin position="58"/>
        <end position="88"/>
    </location>
</feature>
<dbReference type="AlphaFoldDB" id="A0AAV5TU08"/>
<protein>
    <submittedName>
        <fullName evidence="2">Uncharacterized protein</fullName>
    </submittedName>
</protein>
<feature type="non-terminal residue" evidence="2">
    <location>
        <position position="94"/>
    </location>
</feature>